<accession>A0A0E9XAE0</accession>
<organism evidence="1">
    <name type="scientific">Anguilla anguilla</name>
    <name type="common">European freshwater eel</name>
    <name type="synonym">Muraena anguilla</name>
    <dbReference type="NCBI Taxonomy" id="7936"/>
    <lineage>
        <taxon>Eukaryota</taxon>
        <taxon>Metazoa</taxon>
        <taxon>Chordata</taxon>
        <taxon>Craniata</taxon>
        <taxon>Vertebrata</taxon>
        <taxon>Euteleostomi</taxon>
        <taxon>Actinopterygii</taxon>
        <taxon>Neopterygii</taxon>
        <taxon>Teleostei</taxon>
        <taxon>Anguilliformes</taxon>
        <taxon>Anguillidae</taxon>
        <taxon>Anguilla</taxon>
    </lineage>
</organism>
<proteinExistence type="predicted"/>
<protein>
    <submittedName>
        <fullName evidence="1">Uncharacterized protein</fullName>
    </submittedName>
</protein>
<dbReference type="AlphaFoldDB" id="A0A0E9XAE0"/>
<evidence type="ECO:0000313" key="1">
    <source>
        <dbReference type="EMBL" id="JAH99594.1"/>
    </source>
</evidence>
<reference evidence="1" key="1">
    <citation type="submission" date="2014-11" db="EMBL/GenBank/DDBJ databases">
        <authorList>
            <person name="Amaro Gonzalez C."/>
        </authorList>
    </citation>
    <scope>NUCLEOTIDE SEQUENCE</scope>
</reference>
<sequence>MQEVCLKGFSQRSYLNWTISQLVRRER</sequence>
<reference evidence="1" key="2">
    <citation type="journal article" date="2015" name="Fish Shellfish Immunol.">
        <title>Early steps in the European eel (Anguilla anguilla)-Vibrio vulnificus interaction in the gills: Role of the RtxA13 toxin.</title>
        <authorList>
            <person name="Callol A."/>
            <person name="Pajuelo D."/>
            <person name="Ebbesson L."/>
            <person name="Teles M."/>
            <person name="MacKenzie S."/>
            <person name="Amaro C."/>
        </authorList>
    </citation>
    <scope>NUCLEOTIDE SEQUENCE</scope>
</reference>
<dbReference type="EMBL" id="GBXM01008983">
    <property type="protein sequence ID" value="JAH99594.1"/>
    <property type="molecule type" value="Transcribed_RNA"/>
</dbReference>
<name>A0A0E9XAE0_ANGAN</name>